<dbReference type="RefSeq" id="WP_129522351.1">
    <property type="nucleotide sequence ID" value="NZ_SDPN01000054.1"/>
</dbReference>
<gene>
    <name evidence="2" type="ORF">ESP51_18420</name>
</gene>
<feature type="signal peptide" evidence="1">
    <location>
        <begin position="1"/>
        <end position="23"/>
    </location>
</feature>
<dbReference type="SUPFAM" id="SSF53850">
    <property type="entry name" value="Periplasmic binding protein-like II"/>
    <property type="match status" value="1"/>
</dbReference>
<keyword evidence="3" id="KW-1185">Reference proteome</keyword>
<dbReference type="EMBL" id="SDPN01000054">
    <property type="protein sequence ID" value="RXZ67294.1"/>
    <property type="molecule type" value="Genomic_DNA"/>
</dbReference>
<dbReference type="OrthoDB" id="7918484at2"/>
<protein>
    <submittedName>
        <fullName evidence="2">Extracellular solute-binding protein</fullName>
    </submittedName>
</protein>
<dbReference type="Pfam" id="PF01547">
    <property type="entry name" value="SBP_bac_1"/>
    <property type="match status" value="1"/>
</dbReference>
<dbReference type="InterPro" id="IPR050490">
    <property type="entry name" value="Bact_solute-bd_prot1"/>
</dbReference>
<evidence type="ECO:0000256" key="1">
    <source>
        <dbReference type="SAM" id="SignalP"/>
    </source>
</evidence>
<organism evidence="2 3">
    <name type="scientific">Agromyces albus</name>
    <dbReference type="NCBI Taxonomy" id="205332"/>
    <lineage>
        <taxon>Bacteria</taxon>
        <taxon>Bacillati</taxon>
        <taxon>Actinomycetota</taxon>
        <taxon>Actinomycetes</taxon>
        <taxon>Micrococcales</taxon>
        <taxon>Microbacteriaceae</taxon>
        <taxon>Agromyces</taxon>
    </lineage>
</organism>
<dbReference type="PANTHER" id="PTHR43649">
    <property type="entry name" value="ARABINOSE-BINDING PROTEIN-RELATED"/>
    <property type="match status" value="1"/>
</dbReference>
<proteinExistence type="predicted"/>
<name>A0A4Q2KPI2_9MICO</name>
<evidence type="ECO:0000313" key="2">
    <source>
        <dbReference type="EMBL" id="RXZ67294.1"/>
    </source>
</evidence>
<dbReference type="PANTHER" id="PTHR43649:SF30">
    <property type="entry name" value="ABC TRANSPORTER SUBSTRATE-BINDING PROTEIN"/>
    <property type="match status" value="1"/>
</dbReference>
<dbReference type="AlphaFoldDB" id="A0A4Q2KPI2"/>
<keyword evidence="1" id="KW-0732">Signal</keyword>
<sequence>MFNIRKRRVVAAAAALTASAALVLTGCSGGGSEAAAEYDPDEKVTLNLAFWGNDVRAAMYEEAIAAFNEEYPNITVNSSFLNFPEFWEKRQTEAAGGGLPDVMQFDYSYLRQYSENGLLLDLSPYLGDIIDTEPLSENILDIGVVGDETTGIPTSTNAWGLYTNPKLLDQLGVEEFEGGDWADYDAWMKEITDAAAAQGVTIWGGTDYTGRIQNFELQQRAKGEDLFTEDGEPNFTEEDLAEFWESGSGIREEGTVIDQQRLEEIYPLSAFDSALTASELTWDNFGAGYLGNLGEGYTELGLVAPPVTEEGAKDLYLKPSMLHSISAKTDHPEAAATLVNFLVNSPEAGAAFGTNRGIPASETMLEGAELDPLGEQIREYEESISDRLGDAPPVPIVGYGSLEEKFRLIGQELAYGTLTVDEAVDQFFGELDVVLNE</sequence>
<dbReference type="PROSITE" id="PS51257">
    <property type="entry name" value="PROKAR_LIPOPROTEIN"/>
    <property type="match status" value="1"/>
</dbReference>
<evidence type="ECO:0000313" key="3">
    <source>
        <dbReference type="Proteomes" id="UP000293865"/>
    </source>
</evidence>
<comment type="caution">
    <text evidence="2">The sequence shown here is derived from an EMBL/GenBank/DDBJ whole genome shotgun (WGS) entry which is preliminary data.</text>
</comment>
<accession>A0A4Q2KPI2</accession>
<reference evidence="2 3" key="1">
    <citation type="submission" date="2019-01" db="EMBL/GenBank/DDBJ databases">
        <title>Agromyces.</title>
        <authorList>
            <person name="Li J."/>
        </authorList>
    </citation>
    <scope>NUCLEOTIDE SEQUENCE [LARGE SCALE GENOMIC DNA]</scope>
    <source>
        <strain evidence="2 3">DSM 15934</strain>
    </source>
</reference>
<feature type="chain" id="PRO_5039041752" evidence="1">
    <location>
        <begin position="24"/>
        <end position="437"/>
    </location>
</feature>
<dbReference type="Proteomes" id="UP000293865">
    <property type="component" value="Unassembled WGS sequence"/>
</dbReference>
<dbReference type="Gene3D" id="3.40.190.10">
    <property type="entry name" value="Periplasmic binding protein-like II"/>
    <property type="match status" value="2"/>
</dbReference>
<dbReference type="InterPro" id="IPR006059">
    <property type="entry name" value="SBP"/>
</dbReference>